<evidence type="ECO:0000313" key="2">
    <source>
        <dbReference type="Proteomes" id="UP000003639"/>
    </source>
</evidence>
<gene>
    <name evidence="1" type="ORF">BACCAP_00641</name>
</gene>
<dbReference type="Proteomes" id="UP000003639">
    <property type="component" value="Unassembled WGS sequence"/>
</dbReference>
<dbReference type="EMBL" id="AAXG02000005">
    <property type="protein sequence ID" value="EDN01513.1"/>
    <property type="molecule type" value="Genomic_DNA"/>
</dbReference>
<organism evidence="1 2">
    <name type="scientific">Pseudoflavonifractor capillosus ATCC 29799</name>
    <dbReference type="NCBI Taxonomy" id="411467"/>
    <lineage>
        <taxon>Bacteria</taxon>
        <taxon>Bacillati</taxon>
        <taxon>Bacillota</taxon>
        <taxon>Clostridia</taxon>
        <taxon>Eubacteriales</taxon>
        <taxon>Oscillospiraceae</taxon>
        <taxon>Pseudoflavonifractor</taxon>
    </lineage>
</organism>
<keyword evidence="2" id="KW-1185">Reference proteome</keyword>
<sequence length="59" mass="6565">MAAFPSALASWLCVPAFQPVCPFPAGRYGGFLSLFCRKRPSRPALTLLYHGTVTFWVIF</sequence>
<comment type="caution">
    <text evidence="1">The sequence shown here is derived from an EMBL/GenBank/DDBJ whole genome shotgun (WGS) entry which is preliminary data.</text>
</comment>
<name>A6NR17_9FIRM</name>
<dbReference type="AlphaFoldDB" id="A6NR17"/>
<reference evidence="1 2" key="1">
    <citation type="submission" date="2007-04" db="EMBL/GenBank/DDBJ databases">
        <authorList>
            <person name="Fulton L."/>
            <person name="Clifton S."/>
            <person name="Fulton B."/>
            <person name="Xu J."/>
            <person name="Minx P."/>
            <person name="Pepin K.H."/>
            <person name="Johnson M."/>
            <person name="Thiruvilangam P."/>
            <person name="Bhonagiri V."/>
            <person name="Nash W.E."/>
            <person name="Mardis E.R."/>
            <person name="Wilson R.K."/>
        </authorList>
    </citation>
    <scope>NUCLEOTIDE SEQUENCE [LARGE SCALE GENOMIC DNA]</scope>
    <source>
        <strain evidence="1 2">ATCC 29799</strain>
    </source>
</reference>
<reference evidence="1 2" key="2">
    <citation type="submission" date="2007-06" db="EMBL/GenBank/DDBJ databases">
        <title>Draft genome sequence of Pseudoflavonifractor capillosus ATCC 29799.</title>
        <authorList>
            <person name="Sudarsanam P."/>
            <person name="Ley R."/>
            <person name="Guruge J."/>
            <person name="Turnbaugh P.J."/>
            <person name="Mahowald M."/>
            <person name="Liep D."/>
            <person name="Gordon J."/>
        </authorList>
    </citation>
    <scope>NUCLEOTIDE SEQUENCE [LARGE SCALE GENOMIC DNA]</scope>
    <source>
        <strain evidence="1 2">ATCC 29799</strain>
    </source>
</reference>
<evidence type="ECO:0000313" key="1">
    <source>
        <dbReference type="EMBL" id="EDN01513.1"/>
    </source>
</evidence>
<accession>A6NR17</accession>
<protein>
    <submittedName>
        <fullName evidence="1">Uncharacterized protein</fullName>
    </submittedName>
</protein>
<proteinExistence type="predicted"/>